<name>A0ABW1L3Y1_9BACL</name>
<proteinExistence type="predicted"/>
<keyword evidence="1" id="KW-1133">Transmembrane helix</keyword>
<dbReference type="EMBL" id="JBHSRI010000003">
    <property type="protein sequence ID" value="MFC6038698.1"/>
    <property type="molecule type" value="Genomic_DNA"/>
</dbReference>
<feature type="transmembrane region" description="Helical" evidence="1">
    <location>
        <begin position="235"/>
        <end position="254"/>
    </location>
</feature>
<feature type="transmembrane region" description="Helical" evidence="1">
    <location>
        <begin position="212"/>
        <end position="229"/>
    </location>
</feature>
<keyword evidence="1" id="KW-0812">Transmembrane</keyword>
<sequence>MELERKLVVWKNEGFIDQSAVEQILTFEKQQPKPTKLPLLLIIGLIFFSLAVFSFIAANWQVMPALLKIGLFVLFMWMFYGFGYFSERKNVGRPIIFRLLGLAMFGASILVTVQSFHFSVSNSLLPWAIFIAALAHYFYWRQFPYAVIAFIAGVFVLMTSIPSMGWLEWGCYIAVTLVWFYFSHSNNSMIFSWLLLFGSGLMLWTLVDYESILWPIWTLFTLVLLLLVVPQKERLLGPLYLVIGGIQLVVYLAVRGEMQDSFVELHLTESIVLLVVAVAILVLTYLRFRSISWIAVLGAVGLLFFDDTAIGLAILAEVVALAYLVLSNRQEKPLTFGFIYFIAVQFVLYFVYAWERLDMSLFFLLGAILLFVLSGIAWYVNRKKAGVAS</sequence>
<dbReference type="Proteomes" id="UP001596170">
    <property type="component" value="Unassembled WGS sequence"/>
</dbReference>
<feature type="transmembrane region" description="Helical" evidence="1">
    <location>
        <begin position="266"/>
        <end position="288"/>
    </location>
</feature>
<feature type="transmembrane region" description="Helical" evidence="1">
    <location>
        <begin position="189"/>
        <end position="207"/>
    </location>
</feature>
<feature type="transmembrane region" description="Helical" evidence="1">
    <location>
        <begin position="360"/>
        <end position="380"/>
    </location>
</feature>
<reference evidence="4" key="1">
    <citation type="journal article" date="2019" name="Int. J. Syst. Evol. Microbiol.">
        <title>The Global Catalogue of Microorganisms (GCM) 10K type strain sequencing project: providing services to taxonomists for standard genome sequencing and annotation.</title>
        <authorList>
            <consortium name="The Broad Institute Genomics Platform"/>
            <consortium name="The Broad Institute Genome Sequencing Center for Infectious Disease"/>
            <person name="Wu L."/>
            <person name="Ma J."/>
        </authorList>
    </citation>
    <scope>NUCLEOTIDE SEQUENCE [LARGE SCALE GENOMIC DNA]</scope>
    <source>
        <strain evidence="4">CCUG 54527</strain>
    </source>
</reference>
<feature type="transmembrane region" description="Helical" evidence="1">
    <location>
        <begin position="97"/>
        <end position="118"/>
    </location>
</feature>
<evidence type="ECO:0000259" key="2">
    <source>
        <dbReference type="Pfam" id="PF09925"/>
    </source>
</evidence>
<evidence type="ECO:0000313" key="3">
    <source>
        <dbReference type="EMBL" id="MFC6038698.1"/>
    </source>
</evidence>
<protein>
    <submittedName>
        <fullName evidence="3">DUF2157 domain-containing protein</fullName>
    </submittedName>
</protein>
<feature type="transmembrane region" description="Helical" evidence="1">
    <location>
        <begin position="39"/>
        <end position="60"/>
    </location>
</feature>
<feature type="transmembrane region" description="Helical" evidence="1">
    <location>
        <begin position="333"/>
        <end position="354"/>
    </location>
</feature>
<dbReference type="Pfam" id="PF09925">
    <property type="entry name" value="DUF2157"/>
    <property type="match status" value="1"/>
</dbReference>
<evidence type="ECO:0000313" key="4">
    <source>
        <dbReference type="Proteomes" id="UP001596170"/>
    </source>
</evidence>
<feature type="domain" description="DUF2157" evidence="2">
    <location>
        <begin position="10"/>
        <end position="138"/>
    </location>
</feature>
<dbReference type="InterPro" id="IPR018677">
    <property type="entry name" value="DUF2157"/>
</dbReference>
<dbReference type="RefSeq" id="WP_377732761.1">
    <property type="nucleotide sequence ID" value="NZ_JBHSRI010000003.1"/>
</dbReference>
<feature type="transmembrane region" description="Helical" evidence="1">
    <location>
        <begin position="124"/>
        <end position="140"/>
    </location>
</feature>
<feature type="transmembrane region" description="Helical" evidence="1">
    <location>
        <begin position="66"/>
        <end position="85"/>
    </location>
</feature>
<organism evidence="3 4">
    <name type="scientific">Paenisporosarcina macmurdoensis</name>
    <dbReference type="NCBI Taxonomy" id="212659"/>
    <lineage>
        <taxon>Bacteria</taxon>
        <taxon>Bacillati</taxon>
        <taxon>Bacillota</taxon>
        <taxon>Bacilli</taxon>
        <taxon>Bacillales</taxon>
        <taxon>Caryophanaceae</taxon>
        <taxon>Paenisporosarcina</taxon>
    </lineage>
</organism>
<comment type="caution">
    <text evidence="3">The sequence shown here is derived from an EMBL/GenBank/DDBJ whole genome shotgun (WGS) entry which is preliminary data.</text>
</comment>
<accession>A0ABW1L3Y1</accession>
<keyword evidence="4" id="KW-1185">Reference proteome</keyword>
<evidence type="ECO:0000256" key="1">
    <source>
        <dbReference type="SAM" id="Phobius"/>
    </source>
</evidence>
<gene>
    <name evidence="3" type="ORF">ACFPYN_04425</name>
</gene>
<keyword evidence="1" id="KW-0472">Membrane</keyword>
<feature type="transmembrane region" description="Helical" evidence="1">
    <location>
        <begin position="147"/>
        <end position="169"/>
    </location>
</feature>